<dbReference type="InterPro" id="IPR019734">
    <property type="entry name" value="TPR_rpt"/>
</dbReference>
<evidence type="ECO:0000313" key="3">
    <source>
        <dbReference type="EMBL" id="RYU92957.1"/>
    </source>
</evidence>
<dbReference type="Pfam" id="PF13424">
    <property type="entry name" value="TPR_12"/>
    <property type="match status" value="1"/>
</dbReference>
<evidence type="ECO:0000313" key="4">
    <source>
        <dbReference type="Proteomes" id="UP000293162"/>
    </source>
</evidence>
<protein>
    <submittedName>
        <fullName evidence="3">Uncharacterized protein</fullName>
    </submittedName>
</protein>
<dbReference type="OrthoDB" id="1466726at2"/>
<proteinExistence type="predicted"/>
<dbReference type="EMBL" id="SEWF01000064">
    <property type="protein sequence ID" value="RYU92957.1"/>
    <property type="molecule type" value="Genomic_DNA"/>
</dbReference>
<dbReference type="SUPFAM" id="SSF48452">
    <property type="entry name" value="TPR-like"/>
    <property type="match status" value="1"/>
</dbReference>
<keyword evidence="4" id="KW-1185">Reference proteome</keyword>
<organism evidence="3 4">
    <name type="scientific">Emticicia agri</name>
    <dbReference type="NCBI Taxonomy" id="2492393"/>
    <lineage>
        <taxon>Bacteria</taxon>
        <taxon>Pseudomonadati</taxon>
        <taxon>Bacteroidota</taxon>
        <taxon>Cytophagia</taxon>
        <taxon>Cytophagales</taxon>
        <taxon>Leadbetterellaceae</taxon>
        <taxon>Emticicia</taxon>
    </lineage>
</organism>
<dbReference type="Proteomes" id="UP000293162">
    <property type="component" value="Unassembled WGS sequence"/>
</dbReference>
<reference evidence="3 4" key="1">
    <citation type="submission" date="2019-02" db="EMBL/GenBank/DDBJ databases">
        <title>Bacterial novel species Emticicia sp. 17J42-9 isolated from soil.</title>
        <authorList>
            <person name="Jung H.-Y."/>
        </authorList>
    </citation>
    <scope>NUCLEOTIDE SEQUENCE [LARGE SCALE GENOMIC DNA]</scope>
    <source>
        <strain evidence="3 4">17J42-9</strain>
    </source>
</reference>
<comment type="caution">
    <text evidence="3">The sequence shown here is derived from an EMBL/GenBank/DDBJ whole genome shotgun (WGS) entry which is preliminary data.</text>
</comment>
<dbReference type="AlphaFoldDB" id="A0A4Q5LTX5"/>
<feature type="repeat" description="TPR" evidence="1">
    <location>
        <begin position="452"/>
        <end position="485"/>
    </location>
</feature>
<evidence type="ECO:0000256" key="1">
    <source>
        <dbReference type="PROSITE-ProRule" id="PRU00339"/>
    </source>
</evidence>
<feature type="repeat" description="TPR" evidence="1">
    <location>
        <begin position="410"/>
        <end position="443"/>
    </location>
</feature>
<accession>A0A4Q5LTX5</accession>
<name>A0A4Q5LTX5_9BACT</name>
<gene>
    <name evidence="3" type="ORF">EWM59_24570</name>
</gene>
<dbReference type="PROSITE" id="PS50005">
    <property type="entry name" value="TPR"/>
    <property type="match status" value="2"/>
</dbReference>
<dbReference type="RefSeq" id="WP_130023893.1">
    <property type="nucleotide sequence ID" value="NZ_SEWF01000064.1"/>
</dbReference>
<dbReference type="Gene3D" id="1.25.40.10">
    <property type="entry name" value="Tetratricopeptide repeat domain"/>
    <property type="match status" value="1"/>
</dbReference>
<keyword evidence="2" id="KW-0732">Signal</keyword>
<keyword evidence="1" id="KW-0802">TPR repeat</keyword>
<feature type="chain" id="PRO_5020209444" evidence="2">
    <location>
        <begin position="31"/>
        <end position="503"/>
    </location>
</feature>
<dbReference type="InterPro" id="IPR011990">
    <property type="entry name" value="TPR-like_helical_dom_sf"/>
</dbReference>
<feature type="signal peptide" evidence="2">
    <location>
        <begin position="1"/>
        <end position="30"/>
    </location>
</feature>
<evidence type="ECO:0000256" key="2">
    <source>
        <dbReference type="SAM" id="SignalP"/>
    </source>
</evidence>
<dbReference type="SMART" id="SM00028">
    <property type="entry name" value="TPR"/>
    <property type="match status" value="2"/>
</dbReference>
<sequence length="503" mass="58319">MSEIRHITILSLFAIIRVGLLLLLSVPAFASDADFTPNIQKAYAEIFKLRVQTGRDLLTRENPKNPFRVYTENYADMVELLNSEDEDAYEQLVDKEDERLDLIEETDKKSPYNRFLRAELKIHWALLKIRFGHEVKAAWNIIQAYRLLEENQKLFPKFLPNLKSIGCLHILVGSIPENQKWVTSFLGLKGNIQQGLKELESASHDKTWGLETSFCQFFIQAYILPYTDKVNEALLQAVETHEDNLNLNFLATAISLKWGRTEQAVQLIRKSPYNASYLYFPVFELYKGEINLFKGNYQQASTFYANYIRNFKGKAFLKDTYYKLFLCSWLGGDEKKGLTYIHKIPVAGSTIAESDKAAQKFYENYNKTHTLPNKSLIKIRLYFDAGYYAQALNEAENLSENTFSLPKDKADFNYRIARVYHKTEQSDKAIAYYERAILLTDKYKEAQWHFGASAALQLGYIYQEKNQKLKAKNAFEKAISYKRHEYKTSIDNKARAALTAMNF</sequence>